<sequence>MAVQVIAGRMIDHYVVEFPGESEVLCARGIGIEMNKESKTLSKNPVISADLLDSCHSFIRAIRDKISTKRSRMATNDANYTNLVAIKSECFHWSFRLFRKVIYYT</sequence>
<name>A0A7G9Y8Q4_9EURY</name>
<accession>A0A7G9Y8Q4</accession>
<dbReference type="AlphaFoldDB" id="A0A7G9Y8Q4"/>
<evidence type="ECO:0000313" key="1">
    <source>
        <dbReference type="EMBL" id="QNO44388.1"/>
    </source>
</evidence>
<proteinExistence type="predicted"/>
<protein>
    <submittedName>
        <fullName evidence="1">Uncharacterized protein</fullName>
    </submittedName>
</protein>
<reference evidence="1" key="1">
    <citation type="submission" date="2020-06" db="EMBL/GenBank/DDBJ databases">
        <title>Unique genomic features of the anaerobic methanotrophic archaea.</title>
        <authorList>
            <person name="Chadwick G.L."/>
            <person name="Skennerton C.T."/>
            <person name="Laso-Perez R."/>
            <person name="Leu A.O."/>
            <person name="Speth D.R."/>
            <person name="Yu H."/>
            <person name="Morgan-Lang C."/>
            <person name="Hatzenpichler R."/>
            <person name="Goudeau D."/>
            <person name="Malmstrom R."/>
            <person name="Brazelton W.J."/>
            <person name="Woyke T."/>
            <person name="Hallam S.J."/>
            <person name="Tyson G.W."/>
            <person name="Wegener G."/>
            <person name="Boetius A."/>
            <person name="Orphan V."/>
        </authorList>
    </citation>
    <scope>NUCLEOTIDE SEQUENCE</scope>
</reference>
<dbReference type="EMBL" id="MT630961">
    <property type="protein sequence ID" value="QNO44388.1"/>
    <property type="molecule type" value="Genomic_DNA"/>
</dbReference>
<organism evidence="1">
    <name type="scientific">Candidatus Methanogaster sp. ANME-2c ERB4</name>
    <dbReference type="NCBI Taxonomy" id="2759911"/>
    <lineage>
        <taxon>Archaea</taxon>
        <taxon>Methanobacteriati</taxon>
        <taxon>Methanobacteriota</taxon>
        <taxon>Stenosarchaea group</taxon>
        <taxon>Methanomicrobia</taxon>
        <taxon>Methanosarcinales</taxon>
        <taxon>ANME-2 cluster</taxon>
        <taxon>Candidatus Methanogasteraceae</taxon>
        <taxon>Candidatus Methanogaster</taxon>
    </lineage>
</organism>
<gene>
    <name evidence="1" type="ORF">MNAPFPCD_00009</name>
</gene>